<reference evidence="3" key="2">
    <citation type="submission" date="2025-08" db="UniProtKB">
        <authorList>
            <consortium name="RefSeq"/>
        </authorList>
    </citation>
    <scope>IDENTIFICATION</scope>
    <source>
        <tissue evidence="3">Blood</tissue>
    </source>
</reference>
<name>A0A3Q7MPJ7_CALUR</name>
<dbReference type="InParanoid" id="A0A3Q7MPJ7"/>
<keyword evidence="2" id="KW-1185">Reference proteome</keyword>
<dbReference type="AlphaFoldDB" id="A0A3Q7MPJ7"/>
<organism evidence="2 3">
    <name type="scientific">Callorhinus ursinus</name>
    <name type="common">Northern fur seal</name>
    <dbReference type="NCBI Taxonomy" id="34884"/>
    <lineage>
        <taxon>Eukaryota</taxon>
        <taxon>Metazoa</taxon>
        <taxon>Chordata</taxon>
        <taxon>Craniata</taxon>
        <taxon>Vertebrata</taxon>
        <taxon>Euteleostomi</taxon>
        <taxon>Mammalia</taxon>
        <taxon>Eutheria</taxon>
        <taxon>Laurasiatheria</taxon>
        <taxon>Carnivora</taxon>
        <taxon>Caniformia</taxon>
        <taxon>Pinnipedia</taxon>
        <taxon>Otariidae</taxon>
        <taxon>Callorhinus</taxon>
    </lineage>
</organism>
<dbReference type="Proteomes" id="UP000286641">
    <property type="component" value="Unplaced"/>
</dbReference>
<gene>
    <name evidence="3" type="primary">POM121L12</name>
</gene>
<proteinExistence type="predicted"/>
<protein>
    <submittedName>
        <fullName evidence="3">POM121-like protein 12</fullName>
    </submittedName>
</protein>
<dbReference type="GeneID" id="112809809"/>
<reference key="1">
    <citation type="submission" date="2019-01" db="UniProtKB">
        <authorList>
            <consortium name="RefSeq"/>
        </authorList>
    </citation>
    <scope>IDENTIFICATION</scope>
</reference>
<evidence type="ECO:0000313" key="3">
    <source>
        <dbReference type="RefSeq" id="XP_025708968.1"/>
    </source>
</evidence>
<accession>A0A3Q7MPJ7</accession>
<dbReference type="CTD" id="285877"/>
<evidence type="ECO:0000313" key="2">
    <source>
        <dbReference type="Proteomes" id="UP000286641"/>
    </source>
</evidence>
<dbReference type="RefSeq" id="XP_025708968.1">
    <property type="nucleotide sequence ID" value="XM_025853183.1"/>
</dbReference>
<evidence type="ECO:0000256" key="1">
    <source>
        <dbReference type="SAM" id="MobiDB-lite"/>
    </source>
</evidence>
<feature type="region of interest" description="Disordered" evidence="1">
    <location>
        <begin position="1"/>
        <end position="54"/>
    </location>
</feature>
<sequence>MGNYLSTPKAEPPPLAQRRGNPRPRPAQAEDGGHRIRSGPLPQMPPNWDPARQRRVVTEAWRRFPAKPPAETVLGPDLSGAWESYMKRVCREDADLEPDAQPSLSATHPTAGAVSAQGPDPQLQSLEKMQHSRGLPPSYRA</sequence>
<feature type="region of interest" description="Disordered" evidence="1">
    <location>
        <begin position="93"/>
        <end position="141"/>
    </location>
</feature>